<gene>
    <name evidence="2" type="ORF">EV655_103202</name>
</gene>
<organism evidence="2 3">
    <name type="scientific">Rhodovulum euryhalinum</name>
    <dbReference type="NCBI Taxonomy" id="35805"/>
    <lineage>
        <taxon>Bacteria</taxon>
        <taxon>Pseudomonadati</taxon>
        <taxon>Pseudomonadota</taxon>
        <taxon>Alphaproteobacteria</taxon>
        <taxon>Rhodobacterales</taxon>
        <taxon>Paracoccaceae</taxon>
        <taxon>Rhodovulum</taxon>
    </lineage>
</organism>
<accession>A0A4R2KHA3</accession>
<protein>
    <submittedName>
        <fullName evidence="2">GIY-YIG catalytic domain-containing protein</fullName>
    </submittedName>
</protein>
<dbReference type="Gene3D" id="3.40.1440.10">
    <property type="entry name" value="GIY-YIG endonuclease"/>
    <property type="match status" value="1"/>
</dbReference>
<dbReference type="OrthoDB" id="89044at2"/>
<dbReference type="PROSITE" id="PS50164">
    <property type="entry name" value="GIY_YIG"/>
    <property type="match status" value="1"/>
</dbReference>
<comment type="caution">
    <text evidence="2">The sequence shown here is derived from an EMBL/GenBank/DDBJ whole genome shotgun (WGS) entry which is preliminary data.</text>
</comment>
<reference evidence="2 3" key="1">
    <citation type="submission" date="2019-03" db="EMBL/GenBank/DDBJ databases">
        <title>Genomic Encyclopedia of Type Strains, Phase IV (KMG-IV): sequencing the most valuable type-strain genomes for metagenomic binning, comparative biology and taxonomic classification.</title>
        <authorList>
            <person name="Goeker M."/>
        </authorList>
    </citation>
    <scope>NUCLEOTIDE SEQUENCE [LARGE SCALE GENOMIC DNA]</scope>
    <source>
        <strain evidence="2 3">DSM 4868</strain>
    </source>
</reference>
<name>A0A4R2KHA3_9RHOB</name>
<dbReference type="AlphaFoldDB" id="A0A4R2KHA3"/>
<dbReference type="Pfam" id="PF01541">
    <property type="entry name" value="GIY-YIG"/>
    <property type="match status" value="1"/>
</dbReference>
<keyword evidence="3" id="KW-1185">Reference proteome</keyword>
<sequence>MPVFFNDLLRLAGLDPSDVSVILHTTNLRPLRRMLQYLAAERRDLFDAYQAVHSDQATSTLRGRELVATFLPFEEGRLLFEGVYGIAAAEERPTAEIYANPAYRELEEVFGATDTGPDRNVALRDRQVHFTLEPRDELADLRGRIVIPVPVGRTYVRIATRLEAHVLTILETPAFVPPPPAWDEFVIAGGLMRSLPRDWSERLRQWRGVYLIVDETDGARYVGSAYGADNLLGRWSDHVRGERGVTVELAARDPANFRFSILQLVSPTETAESVIALENNWKLRLHTRDHGLNQR</sequence>
<dbReference type="Proteomes" id="UP000295142">
    <property type="component" value="Unassembled WGS sequence"/>
</dbReference>
<dbReference type="InterPro" id="IPR000305">
    <property type="entry name" value="GIY-YIG_endonuc"/>
</dbReference>
<dbReference type="InterPro" id="IPR035901">
    <property type="entry name" value="GIY-YIG_endonuc_sf"/>
</dbReference>
<evidence type="ECO:0000313" key="2">
    <source>
        <dbReference type="EMBL" id="TCO72973.1"/>
    </source>
</evidence>
<proteinExistence type="predicted"/>
<evidence type="ECO:0000313" key="3">
    <source>
        <dbReference type="Proteomes" id="UP000295142"/>
    </source>
</evidence>
<feature type="domain" description="GIY-YIG" evidence="1">
    <location>
        <begin position="205"/>
        <end position="294"/>
    </location>
</feature>
<dbReference type="EMBL" id="SLWW01000003">
    <property type="protein sequence ID" value="TCO72973.1"/>
    <property type="molecule type" value="Genomic_DNA"/>
</dbReference>
<dbReference type="CDD" id="cd10446">
    <property type="entry name" value="GIY-YIG_unchar_1"/>
    <property type="match status" value="1"/>
</dbReference>
<evidence type="ECO:0000259" key="1">
    <source>
        <dbReference type="PROSITE" id="PS50164"/>
    </source>
</evidence>
<dbReference type="SUPFAM" id="SSF82771">
    <property type="entry name" value="GIY-YIG endonuclease"/>
    <property type="match status" value="1"/>
</dbReference>